<gene>
    <name evidence="1" type="ORF">UFOPK3916_00966</name>
</gene>
<name>A0A6J7MPH3_9ZZZZ</name>
<reference evidence="1" key="1">
    <citation type="submission" date="2020-05" db="EMBL/GenBank/DDBJ databases">
        <authorList>
            <person name="Chiriac C."/>
            <person name="Salcher M."/>
            <person name="Ghai R."/>
            <person name="Kavagutti S V."/>
        </authorList>
    </citation>
    <scope>NUCLEOTIDE SEQUENCE</scope>
</reference>
<dbReference type="AlphaFoldDB" id="A0A6J7MPH3"/>
<evidence type="ECO:0000313" key="1">
    <source>
        <dbReference type="EMBL" id="CAB4980439.1"/>
    </source>
</evidence>
<proteinExistence type="predicted"/>
<dbReference type="EMBL" id="CAFBOE010000106">
    <property type="protein sequence ID" value="CAB4980439.1"/>
    <property type="molecule type" value="Genomic_DNA"/>
</dbReference>
<organism evidence="1">
    <name type="scientific">freshwater metagenome</name>
    <dbReference type="NCBI Taxonomy" id="449393"/>
    <lineage>
        <taxon>unclassified sequences</taxon>
        <taxon>metagenomes</taxon>
        <taxon>ecological metagenomes</taxon>
    </lineage>
</organism>
<sequence>MKRALKLKQDFLCSCSSFHRRAQSSLHAYRFGRNLYLLGCAPGMRQFHDAEIADHYRHLECQRNMHLPWNWVDSEERSRSIRYANRVYLFHKEMASQVHLVFVASKEAHPMDLPCHFGQDLRHVRVQCQSCFLS</sequence>
<accession>A0A6J7MPH3</accession>
<protein>
    <submittedName>
        <fullName evidence="1">Unannotated protein</fullName>
    </submittedName>
</protein>